<evidence type="ECO:0000256" key="1">
    <source>
        <dbReference type="SAM" id="MobiDB-lite"/>
    </source>
</evidence>
<dbReference type="AlphaFoldDB" id="A0A1U7GZ75"/>
<dbReference type="Proteomes" id="UP000186391">
    <property type="component" value="Unassembled WGS sequence"/>
</dbReference>
<feature type="region of interest" description="Disordered" evidence="1">
    <location>
        <begin position="13"/>
        <end position="46"/>
    </location>
</feature>
<feature type="compositionally biased region" description="Basic residues" evidence="1">
    <location>
        <begin position="19"/>
        <end position="30"/>
    </location>
</feature>
<accession>A0A1U7GZ75</accession>
<evidence type="ECO:0000313" key="2">
    <source>
        <dbReference type="EMBL" id="OKH13711.1"/>
    </source>
</evidence>
<proteinExistence type="predicted"/>
<keyword evidence="3" id="KW-1185">Reference proteome</keyword>
<sequence length="79" mass="8798">MVSSCLILTPDTLTLHPYGKPRKARLHTPHTPHTPHTSPTSRSPHPNLIWRDALHCTTAITPLLIFGDHGARNLCHLRA</sequence>
<dbReference type="EMBL" id="MRCA01000006">
    <property type="protein sequence ID" value="OKH13711.1"/>
    <property type="molecule type" value="Genomic_DNA"/>
</dbReference>
<feature type="compositionally biased region" description="Low complexity" evidence="1">
    <location>
        <begin position="31"/>
        <end position="46"/>
    </location>
</feature>
<protein>
    <submittedName>
        <fullName evidence="2">Uncharacterized protein</fullName>
    </submittedName>
</protein>
<comment type="caution">
    <text evidence="2">The sequence shown here is derived from an EMBL/GenBank/DDBJ whole genome shotgun (WGS) entry which is preliminary data.</text>
</comment>
<evidence type="ECO:0000313" key="3">
    <source>
        <dbReference type="Proteomes" id="UP000186391"/>
    </source>
</evidence>
<reference evidence="2 3" key="1">
    <citation type="submission" date="2016-11" db="EMBL/GenBank/DDBJ databases">
        <title>Draft Genome Sequences of Nine Cyanobacterial Strains from Diverse Habitats.</title>
        <authorList>
            <person name="Zhu T."/>
            <person name="Hou S."/>
            <person name="Lu X."/>
            <person name="Hess W.R."/>
        </authorList>
    </citation>
    <scope>NUCLEOTIDE SEQUENCE [LARGE SCALE GENOMIC DNA]</scope>
    <source>
        <strain evidence="2 3">NIES-592</strain>
    </source>
</reference>
<name>A0A1U7GZ75_9CYAN</name>
<organism evidence="2 3">
    <name type="scientific">Fischerella major NIES-592</name>
    <dbReference type="NCBI Taxonomy" id="210994"/>
    <lineage>
        <taxon>Bacteria</taxon>
        <taxon>Bacillati</taxon>
        <taxon>Cyanobacteriota</taxon>
        <taxon>Cyanophyceae</taxon>
        <taxon>Nostocales</taxon>
        <taxon>Hapalosiphonaceae</taxon>
        <taxon>Fischerella</taxon>
    </lineage>
</organism>
<gene>
    <name evidence="2" type="ORF">NIES592_14040</name>
</gene>